<evidence type="ECO:0000256" key="1">
    <source>
        <dbReference type="SAM" id="MobiDB-lite"/>
    </source>
</evidence>
<proteinExistence type="predicted"/>
<dbReference type="AlphaFoldDB" id="A0A5M8PIM3"/>
<sequence>MSASSSLHLRKSMPTRQHPRHERQEKARHLHWTLKFCLLAVIAFTCDSIAFTCYSIAHHIRITSSEHDIRRLPAETKALVEYPPPIPETELEPHLDACVFQIIHLIASLLHLSYITDFLPSAFATELERLRHNMRSVVYLKHHLDIDTEDLLFKMYAAQLDCIPIDASLEKYQLDVYHNSRTLICVYIQDLINKYYPPLFTSQSVSYPFFSSRERAALLKRDRWSTAIGRVIDEVHPALTQLTIIGPGLFSASVSINLLFSHLFNITALSVTQPSHFFDIRALLGSSSHTPTTPCPALVNLTASLKLAADTARTTAHLLHSVDAALTAVHNLEQTLKTGPWLNTHVITAEQWTAQEKRMRRWKLKAADEVMRLEGYTWEADTEGKEYSWFFGGARTVRVEVKE</sequence>
<reference evidence="2 3" key="1">
    <citation type="submission" date="2019-09" db="EMBL/GenBank/DDBJ databases">
        <title>The hologenome of the rock-dwelling lichen Lasallia pustulata.</title>
        <authorList>
            <person name="Greshake Tzovaras B."/>
            <person name="Segers F."/>
            <person name="Bicker A."/>
            <person name="Dal Grande F."/>
            <person name="Otte J."/>
            <person name="Hankeln T."/>
            <person name="Schmitt I."/>
            <person name="Ebersberger I."/>
        </authorList>
    </citation>
    <scope>NUCLEOTIDE SEQUENCE [LARGE SCALE GENOMIC DNA]</scope>
    <source>
        <strain evidence="2">A1-1</strain>
    </source>
</reference>
<protein>
    <submittedName>
        <fullName evidence="2">Uncharacterized protein</fullName>
    </submittedName>
</protein>
<comment type="caution">
    <text evidence="2">The sequence shown here is derived from an EMBL/GenBank/DDBJ whole genome shotgun (WGS) entry which is preliminary data.</text>
</comment>
<evidence type="ECO:0000313" key="2">
    <source>
        <dbReference type="EMBL" id="KAA6409177.1"/>
    </source>
</evidence>
<gene>
    <name evidence="2" type="ORF">FRX48_06730</name>
</gene>
<dbReference type="OrthoDB" id="10547277at2759"/>
<organism evidence="2 3">
    <name type="scientific">Lasallia pustulata</name>
    <dbReference type="NCBI Taxonomy" id="136370"/>
    <lineage>
        <taxon>Eukaryota</taxon>
        <taxon>Fungi</taxon>
        <taxon>Dikarya</taxon>
        <taxon>Ascomycota</taxon>
        <taxon>Pezizomycotina</taxon>
        <taxon>Lecanoromycetes</taxon>
        <taxon>OSLEUM clade</taxon>
        <taxon>Umbilicariomycetidae</taxon>
        <taxon>Umbilicariales</taxon>
        <taxon>Umbilicariaceae</taxon>
        <taxon>Lasallia</taxon>
    </lineage>
</organism>
<feature type="region of interest" description="Disordered" evidence="1">
    <location>
        <begin position="1"/>
        <end position="24"/>
    </location>
</feature>
<feature type="compositionally biased region" description="Basic residues" evidence="1">
    <location>
        <begin position="8"/>
        <end position="21"/>
    </location>
</feature>
<dbReference type="EMBL" id="VXIT01000011">
    <property type="protein sequence ID" value="KAA6409177.1"/>
    <property type="molecule type" value="Genomic_DNA"/>
</dbReference>
<name>A0A5M8PIM3_9LECA</name>
<evidence type="ECO:0000313" key="3">
    <source>
        <dbReference type="Proteomes" id="UP000324767"/>
    </source>
</evidence>
<dbReference type="Proteomes" id="UP000324767">
    <property type="component" value="Unassembled WGS sequence"/>
</dbReference>
<accession>A0A5M8PIM3</accession>